<dbReference type="PANTHER" id="PTHR24096">
    <property type="entry name" value="LONG-CHAIN-FATTY-ACID--COA LIGASE"/>
    <property type="match status" value="1"/>
</dbReference>
<dbReference type="InterPro" id="IPR000873">
    <property type="entry name" value="AMP-dep_synth/lig_dom"/>
</dbReference>
<keyword evidence="7" id="KW-1185">Reference proteome</keyword>
<proteinExistence type="inferred from homology"/>
<evidence type="ECO:0000256" key="2">
    <source>
        <dbReference type="ARBA" id="ARBA00006432"/>
    </source>
</evidence>
<evidence type="ECO:0000256" key="1">
    <source>
        <dbReference type="ARBA" id="ARBA00004275"/>
    </source>
</evidence>
<dbReference type="PANTHER" id="PTHR24096:SF149">
    <property type="entry name" value="AMP-BINDING DOMAIN-CONTAINING PROTEIN-RELATED"/>
    <property type="match status" value="1"/>
</dbReference>
<dbReference type="GO" id="GO:0005777">
    <property type="term" value="C:peroxisome"/>
    <property type="evidence" value="ECO:0007669"/>
    <property type="project" value="UniProtKB-SubCell"/>
</dbReference>
<dbReference type="Gene3D" id="3.40.50.12780">
    <property type="entry name" value="N-terminal domain of ligase-like"/>
    <property type="match status" value="1"/>
</dbReference>
<feature type="domain" description="AMP-dependent synthetase/ligase" evidence="5">
    <location>
        <begin position="40"/>
        <end position="409"/>
    </location>
</feature>
<dbReference type="GeneID" id="115880633"/>
<sequence>MGIENLPDDVSLDENNVLSCSGEYEVTTRGIGYEFFNSIKKNRRRVAQYIAETEEIDTYESLLKRSVRTALHLKERNLTEDDVVCLCSYNQIHSCVPFLACMFLGIKVASLDPSFTHADASHLIKLVKPKIMFIVPEVLEMMMLAVEEAEINCELVLYGDDVDTNTSTPFNDFLEPHDDEDIFTPVEIDDPTETIVIFFSSGTTGLPKGICSSHKSIYHQGNLTNYAGIINSNSIIVLFSTLYWVSAVLHLSGTILCGAARLICRSFDPNDLWIYLDKYKVTYCFLAPIQGYQMIAAGRPDDIDTSSLTGLVTGGALFFSNKLSELRDLLPGAFVFQAFGMTEVSGLSTIFNLNKTKDRLLLHYRPASCGRPVPGFNYKIVDPENDTNCGPNERGELRIQSEFILNGYYNQDSSDAYDSDGWLRTGDIAYYDEDMCFYIVGRTKEMLKYRSWHVPPATLENVLEDHPAIKQSIVIGIPDEVDGDHPMALIILNESYQEEVSEEEIQEFVAERVNDTHKLRGGVKFLDSFPLTPTGKVKRKELKEMVVDGVI</sequence>
<evidence type="ECO:0000313" key="7">
    <source>
        <dbReference type="Proteomes" id="UP000504635"/>
    </source>
</evidence>
<protein>
    <submittedName>
        <fullName evidence="8">4-coumarate--CoA ligase 1-like</fullName>
    </submittedName>
</protein>
<evidence type="ECO:0000259" key="5">
    <source>
        <dbReference type="Pfam" id="PF00501"/>
    </source>
</evidence>
<dbReference type="Pfam" id="PF00501">
    <property type="entry name" value="AMP-binding"/>
    <property type="match status" value="1"/>
</dbReference>
<dbReference type="PROSITE" id="PS00455">
    <property type="entry name" value="AMP_BINDING"/>
    <property type="match status" value="1"/>
</dbReference>
<keyword evidence="3" id="KW-0436">Ligase</keyword>
<feature type="domain" description="AMP-binding enzyme C-terminal" evidence="6">
    <location>
        <begin position="459"/>
        <end position="536"/>
    </location>
</feature>
<evidence type="ECO:0000313" key="8">
    <source>
        <dbReference type="RefSeq" id="XP_030753772.1"/>
    </source>
</evidence>
<dbReference type="InParanoid" id="A0A6J2XQW2"/>
<comment type="similarity">
    <text evidence="2">Belongs to the ATP-dependent AMP-binding enzyme family.</text>
</comment>
<dbReference type="InterPro" id="IPR042099">
    <property type="entry name" value="ANL_N_sf"/>
</dbReference>
<dbReference type="AlphaFoldDB" id="A0A6J2XQW2"/>
<keyword evidence="4" id="KW-0576">Peroxisome</keyword>
<name>A0A6J2XQW2_SITOR</name>
<dbReference type="OrthoDB" id="10253869at2759"/>
<organism evidence="7 8">
    <name type="scientific">Sitophilus oryzae</name>
    <name type="common">Rice weevil</name>
    <name type="synonym">Curculio oryzae</name>
    <dbReference type="NCBI Taxonomy" id="7048"/>
    <lineage>
        <taxon>Eukaryota</taxon>
        <taxon>Metazoa</taxon>
        <taxon>Ecdysozoa</taxon>
        <taxon>Arthropoda</taxon>
        <taxon>Hexapoda</taxon>
        <taxon>Insecta</taxon>
        <taxon>Pterygota</taxon>
        <taxon>Neoptera</taxon>
        <taxon>Endopterygota</taxon>
        <taxon>Coleoptera</taxon>
        <taxon>Polyphaga</taxon>
        <taxon>Cucujiformia</taxon>
        <taxon>Curculionidae</taxon>
        <taxon>Dryophthorinae</taxon>
        <taxon>Sitophilus</taxon>
    </lineage>
</organism>
<dbReference type="Gene3D" id="3.30.300.30">
    <property type="match status" value="1"/>
</dbReference>
<reference evidence="8" key="1">
    <citation type="submission" date="2025-08" db="UniProtKB">
        <authorList>
            <consortium name="RefSeq"/>
        </authorList>
    </citation>
    <scope>IDENTIFICATION</scope>
    <source>
        <tissue evidence="8">Gonads</tissue>
    </source>
</reference>
<dbReference type="RefSeq" id="XP_030753772.1">
    <property type="nucleotide sequence ID" value="XM_030897912.1"/>
</dbReference>
<evidence type="ECO:0000259" key="6">
    <source>
        <dbReference type="Pfam" id="PF13193"/>
    </source>
</evidence>
<evidence type="ECO:0000256" key="3">
    <source>
        <dbReference type="ARBA" id="ARBA00022598"/>
    </source>
</evidence>
<dbReference type="GO" id="GO:0016405">
    <property type="term" value="F:CoA-ligase activity"/>
    <property type="evidence" value="ECO:0007669"/>
    <property type="project" value="TreeGrafter"/>
</dbReference>
<dbReference type="Pfam" id="PF13193">
    <property type="entry name" value="AMP-binding_C"/>
    <property type="match status" value="1"/>
</dbReference>
<dbReference type="InterPro" id="IPR045851">
    <property type="entry name" value="AMP-bd_C_sf"/>
</dbReference>
<dbReference type="Proteomes" id="UP000504635">
    <property type="component" value="Unplaced"/>
</dbReference>
<comment type="subcellular location">
    <subcellularLocation>
        <location evidence="1">Peroxisome</location>
    </subcellularLocation>
</comment>
<dbReference type="InterPro" id="IPR020845">
    <property type="entry name" value="AMP-binding_CS"/>
</dbReference>
<gene>
    <name evidence="8" type="primary">LOC115880633</name>
</gene>
<dbReference type="InterPro" id="IPR025110">
    <property type="entry name" value="AMP-bd_C"/>
</dbReference>
<dbReference type="SUPFAM" id="SSF56801">
    <property type="entry name" value="Acetyl-CoA synthetase-like"/>
    <property type="match status" value="1"/>
</dbReference>
<evidence type="ECO:0000256" key="4">
    <source>
        <dbReference type="ARBA" id="ARBA00023140"/>
    </source>
</evidence>
<accession>A0A6J2XQW2</accession>
<dbReference type="KEGG" id="soy:115880633"/>